<dbReference type="CDD" id="cd00077">
    <property type="entry name" value="HDc"/>
    <property type="match status" value="1"/>
</dbReference>
<protein>
    <submittedName>
        <fullName evidence="4">HD domain-containing phosphohydrolase</fullName>
    </submittedName>
</protein>
<dbReference type="PROSITE" id="PS51832">
    <property type="entry name" value="HD_GYP"/>
    <property type="match status" value="1"/>
</dbReference>
<reference evidence="4 5" key="1">
    <citation type="submission" date="2024-07" db="EMBL/GenBank/DDBJ databases">
        <title>Luteimonas salilacus sp. nov., isolated from the shore soil of Salt Lake in Tibet of China.</title>
        <authorList>
            <person name="Zhang X."/>
            <person name="Li A."/>
        </authorList>
    </citation>
    <scope>NUCLEOTIDE SEQUENCE [LARGE SCALE GENOMIC DNA]</scope>
    <source>
        <strain evidence="4 5">B3-2-R+30</strain>
    </source>
</reference>
<evidence type="ECO:0000256" key="1">
    <source>
        <dbReference type="PROSITE-ProRule" id="PRU00169"/>
    </source>
</evidence>
<dbReference type="PANTHER" id="PTHR45228:SF1">
    <property type="entry name" value="CYCLIC DI-GMP PHOSPHODIESTERASE TM_0186"/>
    <property type="match status" value="1"/>
</dbReference>
<dbReference type="InterPro" id="IPR037522">
    <property type="entry name" value="HD_GYP_dom"/>
</dbReference>
<proteinExistence type="predicted"/>
<sequence length="352" mass="39877">MNIVIVDDQTSARTMLRHILEDISPELAVLDFGDPQVALQWCHDNRPDLLLLDYRMPGIDGLEFARRFRRPLLHRDVPIVLVTVVGDEPVRQAALDAGVIDFLVKPIRPRELRARCRNLLQLRQHSESVKQRALSLEQRLLSSMHEVEERERETLTRLARAIAYRDAGTSANLERVAHIAGLVADEMGLFEDEVRMIELAAPLHDIGKIAIPDALLMKSGPLNEEETALMRKHPQIGYDLLSGSQNRFIQLSATIALRHQERYDGSGYPDGLVGEAIPVEARIVAVADVFDALISLRPYKRAWTIDEALDYIRDNSGKLFDPRCVDALMKNKDKLEEISRRFDGTSARQDLQ</sequence>
<dbReference type="InterPro" id="IPR001789">
    <property type="entry name" value="Sig_transdc_resp-reg_receiver"/>
</dbReference>
<organism evidence="4 5">
    <name type="scientific">Luteimonas salinilitoris</name>
    <dbReference type="NCBI Taxonomy" id="3237697"/>
    <lineage>
        <taxon>Bacteria</taxon>
        <taxon>Pseudomonadati</taxon>
        <taxon>Pseudomonadota</taxon>
        <taxon>Gammaproteobacteria</taxon>
        <taxon>Lysobacterales</taxon>
        <taxon>Lysobacteraceae</taxon>
        <taxon>Luteimonas</taxon>
    </lineage>
</organism>
<name>A0ABV4HM16_9GAMM</name>
<dbReference type="InterPro" id="IPR052020">
    <property type="entry name" value="Cyclic_di-GMP/3'3'-cGAMP_PDE"/>
</dbReference>
<dbReference type="SUPFAM" id="SSF52172">
    <property type="entry name" value="CheY-like"/>
    <property type="match status" value="1"/>
</dbReference>
<dbReference type="CDD" id="cd17551">
    <property type="entry name" value="REC_RpfG-like"/>
    <property type="match status" value="1"/>
</dbReference>
<keyword evidence="1" id="KW-0597">Phosphoprotein</keyword>
<feature type="domain" description="HD-GYP" evidence="3">
    <location>
        <begin position="147"/>
        <end position="344"/>
    </location>
</feature>
<evidence type="ECO:0000313" key="5">
    <source>
        <dbReference type="Proteomes" id="UP001566331"/>
    </source>
</evidence>
<dbReference type="SUPFAM" id="SSF109604">
    <property type="entry name" value="HD-domain/PDEase-like"/>
    <property type="match status" value="1"/>
</dbReference>
<dbReference type="Gene3D" id="3.40.50.2300">
    <property type="match status" value="1"/>
</dbReference>
<accession>A0ABV4HM16</accession>
<dbReference type="InterPro" id="IPR003607">
    <property type="entry name" value="HD/PDEase_dom"/>
</dbReference>
<evidence type="ECO:0000259" key="3">
    <source>
        <dbReference type="PROSITE" id="PS51832"/>
    </source>
</evidence>
<comment type="caution">
    <text evidence="4">The sequence shown here is derived from an EMBL/GenBank/DDBJ whole genome shotgun (WGS) entry which is preliminary data.</text>
</comment>
<feature type="modified residue" description="4-aspartylphosphate" evidence="1">
    <location>
        <position position="53"/>
    </location>
</feature>
<dbReference type="InterPro" id="IPR011006">
    <property type="entry name" value="CheY-like_superfamily"/>
</dbReference>
<dbReference type="PANTHER" id="PTHR45228">
    <property type="entry name" value="CYCLIC DI-GMP PHOSPHODIESTERASE TM_0186-RELATED"/>
    <property type="match status" value="1"/>
</dbReference>
<dbReference type="Pfam" id="PF13487">
    <property type="entry name" value="HD_5"/>
    <property type="match status" value="1"/>
</dbReference>
<gene>
    <name evidence="4" type="ORF">AB6713_03955</name>
</gene>
<dbReference type="Gene3D" id="1.10.3210.10">
    <property type="entry name" value="Hypothetical protein af1432"/>
    <property type="match status" value="1"/>
</dbReference>
<dbReference type="EMBL" id="JBFWIC010000003">
    <property type="protein sequence ID" value="MEZ0473773.1"/>
    <property type="molecule type" value="Genomic_DNA"/>
</dbReference>
<dbReference type="SMART" id="SM00448">
    <property type="entry name" value="REC"/>
    <property type="match status" value="1"/>
</dbReference>
<dbReference type="SMART" id="SM00471">
    <property type="entry name" value="HDc"/>
    <property type="match status" value="1"/>
</dbReference>
<dbReference type="PROSITE" id="PS50110">
    <property type="entry name" value="RESPONSE_REGULATORY"/>
    <property type="match status" value="1"/>
</dbReference>
<dbReference type="Pfam" id="PF00072">
    <property type="entry name" value="Response_reg"/>
    <property type="match status" value="1"/>
</dbReference>
<evidence type="ECO:0000313" key="4">
    <source>
        <dbReference type="EMBL" id="MEZ0473773.1"/>
    </source>
</evidence>
<dbReference type="Proteomes" id="UP001566331">
    <property type="component" value="Unassembled WGS sequence"/>
</dbReference>
<evidence type="ECO:0000259" key="2">
    <source>
        <dbReference type="PROSITE" id="PS50110"/>
    </source>
</evidence>
<keyword evidence="5" id="KW-1185">Reference proteome</keyword>
<feature type="domain" description="Response regulatory" evidence="2">
    <location>
        <begin position="2"/>
        <end position="120"/>
    </location>
</feature>